<dbReference type="InterPro" id="IPR020802">
    <property type="entry name" value="TesA-like"/>
</dbReference>
<dbReference type="FunFam" id="1.10.1200.10:FF:000016">
    <property type="entry name" value="Non-ribosomal peptide synthase"/>
    <property type="match status" value="2"/>
</dbReference>
<dbReference type="InterPro" id="IPR045851">
    <property type="entry name" value="AMP-bd_C_sf"/>
</dbReference>
<evidence type="ECO:0000256" key="3">
    <source>
        <dbReference type="ARBA" id="ARBA00022450"/>
    </source>
</evidence>
<feature type="domain" description="Carrier" evidence="6">
    <location>
        <begin position="994"/>
        <end position="1069"/>
    </location>
</feature>
<dbReference type="PANTHER" id="PTHR45527:SF1">
    <property type="entry name" value="FATTY ACID SYNTHASE"/>
    <property type="match status" value="1"/>
</dbReference>
<dbReference type="Gene3D" id="3.30.300.30">
    <property type="match status" value="4"/>
</dbReference>
<dbReference type="InterPro" id="IPR029058">
    <property type="entry name" value="AB_hydrolase_fold"/>
</dbReference>
<feature type="domain" description="Carrier" evidence="6">
    <location>
        <begin position="3239"/>
        <end position="3314"/>
    </location>
</feature>
<dbReference type="GO" id="GO:0031177">
    <property type="term" value="F:phosphopantetheine binding"/>
    <property type="evidence" value="ECO:0007669"/>
    <property type="project" value="InterPro"/>
</dbReference>
<reference evidence="8" key="1">
    <citation type="submission" date="2018-09" db="EMBL/GenBank/DDBJ databases">
        <authorList>
            <person name="Livingstone P.G."/>
            <person name="Whitworth D.E."/>
        </authorList>
    </citation>
    <scope>NUCLEOTIDE SEQUENCE [LARGE SCALE GENOMIC DNA]</scope>
    <source>
        <strain evidence="8">AB050A</strain>
    </source>
</reference>
<dbReference type="InterPro" id="IPR001031">
    <property type="entry name" value="Thioesterase"/>
</dbReference>
<dbReference type="GO" id="GO:0003824">
    <property type="term" value="F:catalytic activity"/>
    <property type="evidence" value="ECO:0007669"/>
    <property type="project" value="InterPro"/>
</dbReference>
<dbReference type="SUPFAM" id="SSF52777">
    <property type="entry name" value="CoA-dependent acyltransferases"/>
    <property type="match status" value="8"/>
</dbReference>
<dbReference type="FunFam" id="3.40.50.980:FF:000001">
    <property type="entry name" value="Non-ribosomal peptide synthetase"/>
    <property type="match status" value="4"/>
</dbReference>
<comment type="similarity">
    <text evidence="2">Belongs to the ATP-dependent AMP-binding enzyme family.</text>
</comment>
<dbReference type="InterPro" id="IPR042099">
    <property type="entry name" value="ANL_N_sf"/>
</dbReference>
<evidence type="ECO:0000313" key="7">
    <source>
        <dbReference type="EMBL" id="RKH60780.1"/>
    </source>
</evidence>
<dbReference type="CDD" id="cd05930">
    <property type="entry name" value="A_NRPS"/>
    <property type="match status" value="1"/>
</dbReference>
<dbReference type="InterPro" id="IPR023213">
    <property type="entry name" value="CAT-like_dom_sf"/>
</dbReference>
<dbReference type="Gene3D" id="3.30.559.30">
    <property type="entry name" value="Nonribosomal peptide synthetase, condensation domain"/>
    <property type="match status" value="4"/>
</dbReference>
<dbReference type="InterPro" id="IPR020845">
    <property type="entry name" value="AMP-binding_CS"/>
</dbReference>
<dbReference type="SUPFAM" id="SSF53474">
    <property type="entry name" value="alpha/beta-Hydrolases"/>
    <property type="match status" value="1"/>
</dbReference>
<dbReference type="NCBIfam" id="TIGR01733">
    <property type="entry name" value="AA-adenyl-dom"/>
    <property type="match status" value="4"/>
</dbReference>
<comment type="caution">
    <text evidence="7">The sequence shown here is derived from an EMBL/GenBank/DDBJ whole genome shotgun (WGS) entry which is preliminary data.</text>
</comment>
<dbReference type="SMART" id="SM00824">
    <property type="entry name" value="PKS_TE"/>
    <property type="match status" value="1"/>
</dbReference>
<protein>
    <submittedName>
        <fullName evidence="7">Non-ribosomal peptide synthetase</fullName>
    </submittedName>
</protein>
<dbReference type="GO" id="GO:0044550">
    <property type="term" value="P:secondary metabolite biosynthetic process"/>
    <property type="evidence" value="ECO:0007669"/>
    <property type="project" value="UniProtKB-ARBA"/>
</dbReference>
<organism evidence="7 8">
    <name type="scientific">Corallococcus aberystwythensis</name>
    <dbReference type="NCBI Taxonomy" id="2316722"/>
    <lineage>
        <taxon>Bacteria</taxon>
        <taxon>Pseudomonadati</taxon>
        <taxon>Myxococcota</taxon>
        <taxon>Myxococcia</taxon>
        <taxon>Myxococcales</taxon>
        <taxon>Cystobacterineae</taxon>
        <taxon>Myxococcaceae</taxon>
        <taxon>Corallococcus</taxon>
    </lineage>
</organism>
<dbReference type="InterPro" id="IPR020806">
    <property type="entry name" value="PKS_PP-bd"/>
</dbReference>
<dbReference type="Pfam" id="PF00501">
    <property type="entry name" value="AMP-binding"/>
    <property type="match status" value="4"/>
</dbReference>
<dbReference type="Gene3D" id="1.10.1200.10">
    <property type="entry name" value="ACP-like"/>
    <property type="match status" value="3"/>
</dbReference>
<dbReference type="PROSITE" id="PS00455">
    <property type="entry name" value="AMP_BINDING"/>
    <property type="match status" value="4"/>
</dbReference>
<dbReference type="Gene3D" id="3.30.559.10">
    <property type="entry name" value="Chloramphenicol acetyltransferase-like domain"/>
    <property type="match status" value="4"/>
</dbReference>
<dbReference type="GO" id="GO:0043041">
    <property type="term" value="P:amino acid activation for nonribosomal peptide biosynthetic process"/>
    <property type="evidence" value="ECO:0007669"/>
    <property type="project" value="TreeGrafter"/>
</dbReference>
<dbReference type="InterPro" id="IPR010071">
    <property type="entry name" value="AA_adenyl_dom"/>
</dbReference>
<dbReference type="NCBIfam" id="NF003417">
    <property type="entry name" value="PRK04813.1"/>
    <property type="match status" value="4"/>
</dbReference>
<name>A0A3A8Q1C5_9BACT</name>
<dbReference type="Gene3D" id="2.30.38.10">
    <property type="entry name" value="Luciferase, Domain 3"/>
    <property type="match status" value="4"/>
</dbReference>
<dbReference type="PANTHER" id="PTHR45527">
    <property type="entry name" value="NONRIBOSOMAL PEPTIDE SYNTHETASE"/>
    <property type="match status" value="1"/>
</dbReference>
<feature type="domain" description="Carrier" evidence="6">
    <location>
        <begin position="4295"/>
        <end position="4370"/>
    </location>
</feature>
<dbReference type="FunFam" id="2.30.38.10:FF:000001">
    <property type="entry name" value="Non-ribosomal peptide synthetase PvdI"/>
    <property type="match status" value="4"/>
</dbReference>
<dbReference type="Pfam" id="PF00550">
    <property type="entry name" value="PP-binding"/>
    <property type="match status" value="4"/>
</dbReference>
<dbReference type="SUPFAM" id="SSF56801">
    <property type="entry name" value="Acetyl-CoA synthetase-like"/>
    <property type="match status" value="5"/>
</dbReference>
<dbReference type="InterPro" id="IPR000873">
    <property type="entry name" value="AMP-dep_synth/lig_dom"/>
</dbReference>
<dbReference type="Gene3D" id="3.40.50.980">
    <property type="match status" value="8"/>
</dbReference>
<dbReference type="PROSITE" id="PS50075">
    <property type="entry name" value="CARRIER"/>
    <property type="match status" value="4"/>
</dbReference>
<gene>
    <name evidence="7" type="ORF">D7W81_25015</name>
</gene>
<keyword evidence="4" id="KW-0597">Phosphoprotein</keyword>
<keyword evidence="3" id="KW-0596">Phosphopantetheine</keyword>
<evidence type="ECO:0000313" key="8">
    <source>
        <dbReference type="Proteomes" id="UP000267003"/>
    </source>
</evidence>
<dbReference type="Pfam" id="PF13193">
    <property type="entry name" value="AMP-binding_C"/>
    <property type="match status" value="4"/>
</dbReference>
<dbReference type="InterPro" id="IPR036736">
    <property type="entry name" value="ACP-like_sf"/>
</dbReference>
<dbReference type="Gene3D" id="3.40.50.1820">
    <property type="entry name" value="alpha/beta hydrolase"/>
    <property type="match status" value="2"/>
</dbReference>
<accession>A0A3A8Q1C5</accession>
<dbReference type="InterPro" id="IPR001242">
    <property type="entry name" value="Condensation_dom"/>
</dbReference>
<dbReference type="Pfam" id="PF00975">
    <property type="entry name" value="Thioesterase"/>
    <property type="match status" value="1"/>
</dbReference>
<comment type="cofactor">
    <cofactor evidence="1">
        <name>pantetheine 4'-phosphate</name>
        <dbReference type="ChEBI" id="CHEBI:47942"/>
    </cofactor>
</comment>
<proteinExistence type="inferred from homology"/>
<dbReference type="InterPro" id="IPR006162">
    <property type="entry name" value="Ppantetheine_attach_site"/>
</dbReference>
<dbReference type="FunFam" id="3.30.559.30:FF:000001">
    <property type="entry name" value="Non-ribosomal peptide synthetase"/>
    <property type="match status" value="1"/>
</dbReference>
<dbReference type="PROSITE" id="PS00012">
    <property type="entry name" value="PHOSPHOPANTETHEINE"/>
    <property type="match status" value="3"/>
</dbReference>
<evidence type="ECO:0000256" key="4">
    <source>
        <dbReference type="ARBA" id="ARBA00022553"/>
    </source>
</evidence>
<dbReference type="CDD" id="cd19531">
    <property type="entry name" value="LCL_NRPS-like"/>
    <property type="match status" value="4"/>
</dbReference>
<dbReference type="GO" id="GO:0072330">
    <property type="term" value="P:monocarboxylic acid biosynthetic process"/>
    <property type="evidence" value="ECO:0007669"/>
    <property type="project" value="UniProtKB-ARBA"/>
</dbReference>
<dbReference type="InterPro" id="IPR025110">
    <property type="entry name" value="AMP-bd_C"/>
</dbReference>
<dbReference type="FunFam" id="1.10.1200.10:FF:000005">
    <property type="entry name" value="Nonribosomal peptide synthetase 1"/>
    <property type="match status" value="2"/>
</dbReference>
<dbReference type="EMBL" id="RAWK01000162">
    <property type="protein sequence ID" value="RKH60780.1"/>
    <property type="molecule type" value="Genomic_DNA"/>
</dbReference>
<feature type="region of interest" description="Disordered" evidence="5">
    <location>
        <begin position="1637"/>
        <end position="1661"/>
    </location>
</feature>
<feature type="domain" description="Carrier" evidence="6">
    <location>
        <begin position="1657"/>
        <end position="1732"/>
    </location>
</feature>
<dbReference type="Pfam" id="PF00668">
    <property type="entry name" value="Condensation"/>
    <property type="match status" value="4"/>
</dbReference>
<evidence type="ECO:0000256" key="1">
    <source>
        <dbReference type="ARBA" id="ARBA00001957"/>
    </source>
</evidence>
<evidence type="ECO:0000256" key="5">
    <source>
        <dbReference type="SAM" id="MobiDB-lite"/>
    </source>
</evidence>
<dbReference type="FunFam" id="3.30.300.30:FF:000010">
    <property type="entry name" value="Enterobactin synthetase component F"/>
    <property type="match status" value="4"/>
</dbReference>
<sequence length="4641" mass="505192">MGTFETEGNGAGMTPEQKRARLAELLRTKVRPTHAPVSFSQERMWFQDRLSPGSAAFNIPVRVRFSGVLDVAVLHASLQALVRRHAPLRTTFIEQDGRPQQHIAPALDLALPVVDLQSLPSAEREAEAWRLITDEARQPFDLEKGPLLRTVLYRLEVLEHVLLLKLHHIITDGWSMGVLVRELSALYPALAAGKPSPLTPLPMQYADYAAWQREYLRGEVLESHLGFWRGRLDPDAVLELPTDRPRPAVLSGRGARINEVLPVALVESLKALALAEGNTLFGVLLAGFQVLLSRYSGQQDVVVGTSVAGRGRVELEGLIGLFTNYLALRTDLSGQPSFRELLGRVRETTLEAYAHQDVPFEKLVDALKPERQLSVNPLFQVALTLQNAPLPPLQLPGLVLDAQPVDNRTSKTDLSLIAMEVPQGMRLTAEYNTDLFDPGSIQRLLAHLRTLLEGAVADPARRVSELPLMDAAEAMRVQREWAGNAAPFPEDRCLHTLFEAQAQRTPDAVAVQFQGRTLTYAQLDARANQLAHALRRRGVGPEARVALSVERSLEVAVGLLGILKAGGAWVPVDPMLPRERLAFMLEDSGATVLVTQAPLLERFPEGPRARALCLDVERERLAGESVLAPDSGVGPRNLAYVLYTSGSTGTPKGTAIEHRGVCNLVAHEATAYGIGPGSRVLQFASLSFDLSVEEIFTTLCSGATLVLAPLEDLMPGEPLRKLVRDEALTVISLTPATLAATAPEGLSSIRTVISGGEALPPEVVARWAPGRTFLNTYGPTEATVMATLTECTADGRVPSIGRPLANVRAYVLDARGGLVPVGVKGELYLGGVGVARGYAGRHALTAERFVPDAFSGEAGARLYRTGDVVRWREDGTLDFVGRVDAQVKVRGFRIELGEVEAALAKLPPVRDAVVVAREDGPGGKRLVGYVVLRDGVTAQGAGLRAALKDALPEYMVPSAVVVLPALPLTTNGKVDRKALPAPDLAGSDPREYVAPRTPTEQRLAGLWQELLGVTRVGANDHFFDLGGHSLLATQALSRIRQTFTVELPLRRLFESPTLDAVARLIDEALAGKGQPVPAARETKEVRTRSVPTVPLEDVARDWAARAAAQPGNTVAPFTAEMRQRVLVEWNATATEYPRESTLPEVFAQVVARFPEKVAVEFGDARLTYRQLDERANRLAWHLRSLGVGTDSRVAVALERSLELVVSLVAILKAGAAYVPLDPAYPRARLTAMVEDARPHVLLTSRALLPKLPHAVEPAGAAQGHAPDEGMLPVVLEEVALDALPSHAPPSSALPKSLAYIDFTSGSTGRPKGVGTPHAGVLRTLFGVDYAHFGPDETLLMMAPLAFDASTFEVWGALLHGAKLAVFPPHPPTDPHELERVLVRHGVTTLWLTVGLFTQLVDSHLPALRSLRQVLTGGDVISAVHVRRVLEQLGIPVTAAYGPTETTVFATCHRFTHASQVGASTPLGRPLGNTQVYVLDASGQPVPPGIQGELYVGGDGLARGYVGQPALTAERFVPNPFSSTPGARLYRTGDLGRWRDDGVLEFLGRADAQVKVRGFRIELAEIEAALLAHADVREAVVMAREDVPGDKRLVAYVVAPESLDVAELRAFLKQRLPDYMVPSAVGRMDALPLTSNGKVDRKALPAPSTFQTRSRTRPPRTDTEQRISALWEEVLQTGTVGAEDNFFDLGGNSLSATQVLSRIRRAFQVELSIADFFAAATVEAIALRLESLGPVRPALPVPALKPVPRDGGLPLSFAQQRLWFFSKLEPTSTAYNLPFVMRLEGALDVPALTRGLRDLLQRHESLRTTFREEASGPVQVIATNPTLPAGWMDLSALPDAGHALGAILDDEARQVFDLEAGPLWHVLLVRMSAQHHLLLLTMHHVISDAWSMGVLLQELTTLYAAHAEGRTPALKPLPVQYADYSVWQRGWLRGEALETQLGWWRQQLHGAPKALELPTDRPRPAVQTFRGAVVPFQFPRELSDAMQALCRSEGVTPSMVVLAAFQVLLSRYSGQEDVSVGSPIAGRHHAELEGLIGFFVNTLVLRTKLDGDPSFRELLARVRDVALGAYAHQDVPFEKLVEAVRPERDPSRAPLFQVMLAYQNAPMPETLSTGLRLHPMEPRGGTAKFDLTLALNDTADGLKGLLEYNTDLFDAATASRMVGHLRALLAGAFHAPERRLSALPMLTLEERALLRHTWNEPGAATAEDASLHALLQAQARLHPDATAVEHEGHTLTWAEAYRRAREVLRTLRRRGVVTLPPAPPLVPVTRTGPLPLSFAQQRLWLVDQLEPGSAAYNLFLALRVEGALDVTALEKSFASLIARHESLRTVFVAREGSPVQVILPTMPFALETVDLGAVPDAVVEQRLQAEALRPFDLERGPLLRVSLLRLGAATHVLWLNMHHIVSDGWSMGVLVRELTALYAAHVSGTPSPLPPLPVQYVDYAAWQRAWLKDEVLEHHLAYWRRQLAGVPPLLELPTDRPRPRVLSPVGAQVPVQLPEALSQALQALCQREGATLFMGLVAAWQALLSRYAGQEDITLGSPIAGRTHGDTEGLIGFFVNTLVLRTHVDPKVSFRELLGQVRTTTLAAYEHQDAPFEKLVEELQPQRSLSHSPLFQVVLSLRDAPPQPQSLPVGPGGSALRLLPLEQAEQTTQFDLTLSLIRTPQGLRGTLSYRADLFEPSTALRMVEHLRTLLEAVVANPGQPVARLPLLSRDERQRILVDWNDTTVTSPTDVPVHVHFAQQARRTPDAVALVLGDASLTYAALDSRANQLAWHLRALGVVPGARVGLAVERSFELVTALLAILKVGAAYVPVDRNAPVERIAALLDDAGVSVTLTHQPFAHLLPASGARVLLDAQQDTLASMPTHAPELRVDGEALAYVMFTSGSTGRPKGVCVPHRGITRLVLGSTFMRFGPEEVWLQFAPVAFDAATLEIWGALLHGAKLVLTPPHALSLEELAGQLRHHRVTALFMTTALFEQMVLHQAEALAGVRQVLTGGEVMPWPRMRDHLARLPEGATVVHAYGPTENTTFSTTLTLNRGTRVEGPVSIGRPIPNATTYVLDAHLQPVPVGVAGEVYVGGQGLAWGYLHRPELTAERFVPHPFASTPGERLYRTGDKARWLADGTLDFLGRFDFQVKVRGFRIELGEIEAALRQLETVKEAVVVAKGEGTEKRLVAYVAPKDGATLEVDALKAHLRQRLTEAMVPGVMVLLEALPLNANGKVDRKALPEPESATSGGTYVAPRTELEAKLAAIWAEVLRVPRVGVKDDFFALGGHSLLATQVVSRVRAETGAELPLRALFEAPSVEALASRIEAALQARQGARRPALVPVPRNGPLPLSFAQQRLWFLDRLHPGSVHYNIPAALRLDGPLDTGALARGLQELVHRHEALRTTFHARADGEPFQHPHPHAELPLTQVDLSHLPEAEQDAEARRRAVEEALIPFDLTRAPLMRATLLRLSARRHVLLVTLHHIVSDGWSNRVLVEELTALHAAFSKGQPSPLPPLALQYADYAAWQRGWLQGDVLEQQLGWWKQQLAGVPHALELPTDKPRPAVQTYRGAQVPVVLSQAVTRGIKALCQQEVATPFMALLALWQVLLALYSGQEDFAVGSPIAGREEGELEGLVGFFVNTLALRARVDRRGSFRQLLRRVKEVALGAYAHQDLPFERLVEALRPARAPSRAPLFQVLFSTRDTAPRSPAGEELTLRPLNAEGTTAKFDLELSLAESPDGFAGELVYDTALFEPRTAARMAEHFRTLAEALVARPEAPLDSVALLTAEERQRVLVEWNATVAEYPRESTLPEVFAQVVARFPEKVAVEFGDARLTYRQLDERANRLAWHLRSLGVGTDSRVAVALERSLELVVSLVAILKAGAAYVPLDPAYPRARLEAMVEDARPHVLLTSRALLPQLPHAALLPVVLEEVSLDALPSHAPPSSALPQSLAYIDFTSGSTGRPKGVGTPHAGVLRTLFGVDYAHFGPNETLLMMAPLAFDASTFEVWGALLHGARLAVFPPHPPTDPHELERVLVRHGVTTLWLTVGLFTQLVDSHLPALRSLRQVLTGGDVISAPHVRKVLEQLSIPVTAAYGPTETTVFATCHRFTHASQVGASTPLGRPLGNTQVYVLDASGQPVPPGIQGELYVGGDGLARGYVGQPVLTAERFVPNPFSSTPGARLYRTGDLGRWRDDGVLEFLGRADAQVKVRGFRIELAEIEAALLAHADVREAVVMAREDVPGDKRLVAYVVAPESLDVAELRSFLKQRLPDYMVPSTVSRLEALPLTSNGKVDRKALPAPEASASGAYVAPRTPLEEQLAWSFAEVLRVPRVSVTDNFFELGGHSLLALRLMASIRVHTGHLLPMAALFQHGTVEQLARRIQEETTALPPNLVRLEPGTSGSRPLFLVHGGGGSALGYAELVRQMGKDRPVYGLSASGLEGGALPPASIEALARDYLGQLRTVQPQGPYLLGGWSFGGLVALEMARQLQALGEQVELLALMDSSVPTPQPRPEADPLGLLALFGRTLGLRWQDLSLDLEQLRRMEGRERLAYVLEQLRNTPASQLGLDLDGAERLLEMHARFHEAQRTYVPTGGYSGHTLLFRAATAPSSDGEPDWSMWLTGTVARYEVPGDHYTMLNAPHASTVAEHLLHHLRAL</sequence>
<dbReference type="InterPro" id="IPR009081">
    <property type="entry name" value="PP-bd_ACP"/>
</dbReference>
<dbReference type="SMART" id="SM00823">
    <property type="entry name" value="PKS_PP"/>
    <property type="match status" value="4"/>
</dbReference>
<dbReference type="Proteomes" id="UP000267003">
    <property type="component" value="Unassembled WGS sequence"/>
</dbReference>
<keyword evidence="8" id="KW-1185">Reference proteome</keyword>
<dbReference type="CDD" id="cd12117">
    <property type="entry name" value="A_NRPS_Srf_like"/>
    <property type="match status" value="3"/>
</dbReference>
<dbReference type="FunFam" id="3.40.50.12780:FF:000012">
    <property type="entry name" value="Non-ribosomal peptide synthetase"/>
    <property type="match status" value="4"/>
</dbReference>
<evidence type="ECO:0000256" key="2">
    <source>
        <dbReference type="ARBA" id="ARBA00006432"/>
    </source>
</evidence>
<evidence type="ECO:0000259" key="6">
    <source>
        <dbReference type="PROSITE" id="PS50075"/>
    </source>
</evidence>
<dbReference type="FunFam" id="3.30.559.10:FF:000012">
    <property type="entry name" value="Non-ribosomal peptide synthetase"/>
    <property type="match status" value="4"/>
</dbReference>
<dbReference type="Gene3D" id="3.40.50.12780">
    <property type="entry name" value="N-terminal domain of ligase-like"/>
    <property type="match status" value="1"/>
</dbReference>
<dbReference type="SUPFAM" id="SSF47336">
    <property type="entry name" value="ACP-like"/>
    <property type="match status" value="4"/>
</dbReference>
<dbReference type="GO" id="GO:0005829">
    <property type="term" value="C:cytosol"/>
    <property type="evidence" value="ECO:0007669"/>
    <property type="project" value="TreeGrafter"/>
</dbReference>